<gene>
    <name evidence="1" type="ORF">SAMN05216244_2432</name>
</gene>
<dbReference type="OrthoDB" id="1756859at2"/>
<accession>A0A1G9T4C9</accession>
<dbReference type="Gene3D" id="3.10.450.150">
    <property type="entry name" value="enterococcus faecalis protein"/>
    <property type="match status" value="1"/>
</dbReference>
<dbReference type="InterPro" id="IPR009303">
    <property type="entry name" value="DUF960"/>
</dbReference>
<evidence type="ECO:0000313" key="1">
    <source>
        <dbReference type="EMBL" id="SDM42583.1"/>
    </source>
</evidence>
<keyword evidence="2" id="KW-1185">Reference proteome</keyword>
<proteinExistence type="predicted"/>
<organism evidence="1 2">
    <name type="scientific">Sediminibacillus halophilus</name>
    <dbReference type="NCBI Taxonomy" id="482461"/>
    <lineage>
        <taxon>Bacteria</taxon>
        <taxon>Bacillati</taxon>
        <taxon>Bacillota</taxon>
        <taxon>Bacilli</taxon>
        <taxon>Bacillales</taxon>
        <taxon>Bacillaceae</taxon>
        <taxon>Sediminibacillus</taxon>
    </lineage>
</organism>
<dbReference type="RefSeq" id="WP_074599354.1">
    <property type="nucleotide sequence ID" value="NZ_FNHF01000003.1"/>
</dbReference>
<dbReference type="Pfam" id="PF06124">
    <property type="entry name" value="DUF960"/>
    <property type="match status" value="1"/>
</dbReference>
<sequence length="82" mass="9793">MPKKHKSRYMTKAISEEVNVELKMLLWGVMDLLASERKETMDYLQVFDIIVSDNKLRMTNKQEQSYLKEEFINKRGNINKKP</sequence>
<protein>
    <submittedName>
        <fullName evidence="1">Uncharacterized protein</fullName>
    </submittedName>
</protein>
<dbReference type="EMBL" id="FNHF01000003">
    <property type="protein sequence ID" value="SDM42583.1"/>
    <property type="molecule type" value="Genomic_DNA"/>
</dbReference>
<evidence type="ECO:0000313" key="2">
    <source>
        <dbReference type="Proteomes" id="UP000182347"/>
    </source>
</evidence>
<dbReference type="Proteomes" id="UP000182347">
    <property type="component" value="Unassembled WGS sequence"/>
</dbReference>
<dbReference type="STRING" id="482461.SAMN05216244_2432"/>
<reference evidence="2" key="1">
    <citation type="submission" date="2016-10" db="EMBL/GenBank/DDBJ databases">
        <authorList>
            <person name="Varghese N."/>
            <person name="Submissions S."/>
        </authorList>
    </citation>
    <scope>NUCLEOTIDE SEQUENCE [LARGE SCALE GENOMIC DNA]</scope>
    <source>
        <strain evidence="2">CGMCC 1.6199</strain>
    </source>
</reference>
<dbReference type="AlphaFoldDB" id="A0A1G9T4C9"/>
<name>A0A1G9T4C9_9BACI</name>